<organism evidence="1 2">
    <name type="scientific">Vandammella animalimorsus</name>
    <dbReference type="NCBI Taxonomy" id="2029117"/>
    <lineage>
        <taxon>Bacteria</taxon>
        <taxon>Pseudomonadati</taxon>
        <taxon>Pseudomonadota</taxon>
        <taxon>Betaproteobacteria</taxon>
        <taxon>Burkholderiales</taxon>
        <taxon>Comamonadaceae</taxon>
        <taxon>Vandammella</taxon>
    </lineage>
</organism>
<sequence length="112" mass="11966">MEQPSSPTVRLDEAALRVIASAYPGLAADYLAYLRDTGWGESASGCMIYSAPVPAHEIYGPEAALSGKLLLGDDFQGHCLGYDLQARCYGEVSPEGLWQPWPADQGLASYVA</sequence>
<protein>
    <submittedName>
        <fullName evidence="1">Uncharacterized protein</fullName>
    </submittedName>
</protein>
<name>A0A2A2AHY4_9BURK</name>
<comment type="caution">
    <text evidence="1">The sequence shown here is derived from an EMBL/GenBank/DDBJ whole genome shotgun (WGS) entry which is preliminary data.</text>
</comment>
<dbReference type="Proteomes" id="UP000218054">
    <property type="component" value="Unassembled WGS sequence"/>
</dbReference>
<dbReference type="RefSeq" id="WP_095538454.1">
    <property type="nucleotide sequence ID" value="NZ_NSJB01000001.1"/>
</dbReference>
<evidence type="ECO:0000313" key="2">
    <source>
        <dbReference type="Proteomes" id="UP000218054"/>
    </source>
</evidence>
<reference evidence="1 2" key="1">
    <citation type="submission" date="2017-08" db="EMBL/GenBank/DDBJ databases">
        <title>WGS of Clinical strains of the CDC Group NO-1 linked to zoonotic infections in humans.</title>
        <authorList>
            <person name="Bernier A.-M."/>
            <person name="Bernard K."/>
        </authorList>
    </citation>
    <scope>NUCLEOTIDE SEQUENCE [LARGE SCALE GENOMIC DNA]</scope>
    <source>
        <strain evidence="1 2">NML00-0135</strain>
    </source>
</reference>
<keyword evidence="2" id="KW-1185">Reference proteome</keyword>
<evidence type="ECO:0000313" key="1">
    <source>
        <dbReference type="EMBL" id="PAT38175.1"/>
    </source>
</evidence>
<proteinExistence type="predicted"/>
<dbReference type="EMBL" id="NSJB01000001">
    <property type="protein sequence ID" value="PAT38175.1"/>
    <property type="molecule type" value="Genomic_DNA"/>
</dbReference>
<accession>A0A2A2AHY4</accession>
<dbReference type="AlphaFoldDB" id="A0A2A2AHY4"/>
<gene>
    <name evidence="1" type="ORF">CK625_01300</name>
</gene>